<dbReference type="EMBL" id="FOMD01000001">
    <property type="protein sequence ID" value="SFC22914.1"/>
    <property type="molecule type" value="Genomic_DNA"/>
</dbReference>
<organism evidence="3 4">
    <name type="scientific">Klenkia taihuensis</name>
    <dbReference type="NCBI Taxonomy" id="1225127"/>
    <lineage>
        <taxon>Bacteria</taxon>
        <taxon>Bacillati</taxon>
        <taxon>Actinomycetota</taxon>
        <taxon>Actinomycetes</taxon>
        <taxon>Geodermatophilales</taxon>
        <taxon>Geodermatophilaceae</taxon>
        <taxon>Klenkia</taxon>
    </lineage>
</organism>
<dbReference type="AlphaFoldDB" id="A0A1I1HG22"/>
<sequence>MRGVDRVLALVLGLAGLGGGVLLAAEVVQALLGRPGHLVVPYEGAARWLREQTWSGAWVLAVGAGLAALGLLLLAAELAPRRRTLLVVATEEPDVVTAVTRGGVGRALEQAVAAVPGVDGTRSRVGRRTARLTVRTALRDSTELEAQVRERAAAALAGLGLAAAPALDVDLQRVAA</sequence>
<dbReference type="STRING" id="1225127.SAMN05661030_0432"/>
<keyword evidence="1" id="KW-1133">Transmembrane helix</keyword>
<dbReference type="Pfam" id="PF19803">
    <property type="entry name" value="DUF6286"/>
    <property type="match status" value="1"/>
</dbReference>
<keyword evidence="4" id="KW-1185">Reference proteome</keyword>
<keyword evidence="1" id="KW-0812">Transmembrane</keyword>
<evidence type="ECO:0000256" key="1">
    <source>
        <dbReference type="SAM" id="Phobius"/>
    </source>
</evidence>
<feature type="transmembrane region" description="Helical" evidence="1">
    <location>
        <begin position="57"/>
        <end position="76"/>
    </location>
</feature>
<dbReference type="RefSeq" id="WP_091554193.1">
    <property type="nucleotide sequence ID" value="NZ_BNAC01000002.1"/>
</dbReference>
<gene>
    <name evidence="3" type="ORF">SAMN05661030_0432</name>
</gene>
<evidence type="ECO:0000313" key="4">
    <source>
        <dbReference type="Proteomes" id="UP000199022"/>
    </source>
</evidence>
<evidence type="ECO:0000313" key="3">
    <source>
        <dbReference type="EMBL" id="SFC22914.1"/>
    </source>
</evidence>
<proteinExistence type="predicted"/>
<evidence type="ECO:0000259" key="2">
    <source>
        <dbReference type="Pfam" id="PF19803"/>
    </source>
</evidence>
<accession>A0A1I1HG22</accession>
<dbReference type="InterPro" id="IPR046253">
    <property type="entry name" value="DUF6286"/>
</dbReference>
<name>A0A1I1HG22_9ACTN</name>
<keyword evidence="1" id="KW-0472">Membrane</keyword>
<dbReference type="Proteomes" id="UP000199022">
    <property type="component" value="Unassembled WGS sequence"/>
</dbReference>
<reference evidence="4" key="1">
    <citation type="submission" date="2016-10" db="EMBL/GenBank/DDBJ databases">
        <authorList>
            <person name="Varghese N."/>
            <person name="Submissions S."/>
        </authorList>
    </citation>
    <scope>NUCLEOTIDE SEQUENCE [LARGE SCALE GENOMIC DNA]</scope>
    <source>
        <strain evidence="4">DSM 45962</strain>
    </source>
</reference>
<feature type="domain" description="DUF6286" evidence="2">
    <location>
        <begin position="68"/>
        <end position="171"/>
    </location>
</feature>
<protein>
    <recommendedName>
        <fullName evidence="2">DUF6286 domain-containing protein</fullName>
    </recommendedName>
</protein>